<dbReference type="SFLD" id="SFLDG01063">
    <property type="entry name" value="activating_enzymes__group_1"/>
    <property type="match status" value="1"/>
</dbReference>
<comment type="caution">
    <text evidence="8">The sequence shown here is derived from an EMBL/GenBank/DDBJ whole genome shotgun (WGS) entry which is preliminary data.</text>
</comment>
<reference evidence="8" key="1">
    <citation type="submission" date="2020-10" db="EMBL/GenBank/DDBJ databases">
        <authorList>
            <person name="Gilroy R."/>
        </authorList>
    </citation>
    <scope>NUCLEOTIDE SEQUENCE</scope>
    <source>
        <strain evidence="8">ChiSjej4B22-8148</strain>
    </source>
</reference>
<accession>A0A9D1ACN6</accession>
<sequence length="222" mass="25448">MTEEVLYLDRVLWPVTALGPGNRVALWVSGCRRRCLGCANPELWERRPGQKILVSKAADFLDRIWREKNPEGLTITGGEPFDQAGGLAKVLECSKASWGDVLIYTGYKREELLRDPYRKALLLKADVLIDGPYIEERNNPSAVLRGSENQRIFFRDAQTEKRYRKYMEEGRQIQNFVYDYQILSVGIHQRGERLSAEAEAGRPSGQTESGRNRRWENEGGQK</sequence>
<organism evidence="8 9">
    <name type="scientific">Candidatus Choladousia intestinavium</name>
    <dbReference type="NCBI Taxonomy" id="2840727"/>
    <lineage>
        <taxon>Bacteria</taxon>
        <taxon>Bacillati</taxon>
        <taxon>Bacillota</taxon>
        <taxon>Clostridia</taxon>
        <taxon>Lachnospirales</taxon>
        <taxon>Lachnospiraceae</taxon>
        <taxon>Lachnospiraceae incertae sedis</taxon>
        <taxon>Candidatus Choladousia</taxon>
    </lineage>
</organism>
<gene>
    <name evidence="8" type="ORF">IAB31_03400</name>
</gene>
<reference evidence="8" key="2">
    <citation type="journal article" date="2021" name="PeerJ">
        <title>Extensive microbial diversity within the chicken gut microbiome revealed by metagenomics and culture.</title>
        <authorList>
            <person name="Gilroy R."/>
            <person name="Ravi A."/>
            <person name="Getino M."/>
            <person name="Pursley I."/>
            <person name="Horton D.L."/>
            <person name="Alikhan N.F."/>
            <person name="Baker D."/>
            <person name="Gharbi K."/>
            <person name="Hall N."/>
            <person name="Watson M."/>
            <person name="Adriaenssens E.M."/>
            <person name="Foster-Nyarko E."/>
            <person name="Jarju S."/>
            <person name="Secka A."/>
            <person name="Antonio M."/>
            <person name="Oren A."/>
            <person name="Chaudhuri R.R."/>
            <person name="La Ragione R."/>
            <person name="Hildebrand F."/>
            <person name="Pallen M.J."/>
        </authorList>
    </citation>
    <scope>NUCLEOTIDE SEQUENCE</scope>
    <source>
        <strain evidence="8">ChiSjej4B22-8148</strain>
    </source>
</reference>
<dbReference type="Gene3D" id="3.20.20.70">
    <property type="entry name" value="Aldolase class I"/>
    <property type="match status" value="1"/>
</dbReference>
<evidence type="ECO:0000256" key="6">
    <source>
        <dbReference type="ARBA" id="ARBA00023014"/>
    </source>
</evidence>
<dbReference type="GO" id="GO:0043365">
    <property type="term" value="F:[formate-C-acetyltransferase]-activating enzyme activity"/>
    <property type="evidence" value="ECO:0007669"/>
    <property type="project" value="InterPro"/>
</dbReference>
<dbReference type="SUPFAM" id="SSF102114">
    <property type="entry name" value="Radical SAM enzymes"/>
    <property type="match status" value="1"/>
</dbReference>
<dbReference type="SFLD" id="SFLDF00299">
    <property type="entry name" value="anaerobic_ribonucleoside-triph"/>
    <property type="match status" value="1"/>
</dbReference>
<dbReference type="InterPro" id="IPR058240">
    <property type="entry name" value="rSAM_sf"/>
</dbReference>
<keyword evidence="3" id="KW-0949">S-adenosyl-L-methionine</keyword>
<dbReference type="EMBL" id="DVGK01000042">
    <property type="protein sequence ID" value="HIR12952.1"/>
    <property type="molecule type" value="Genomic_DNA"/>
</dbReference>
<dbReference type="InterPro" id="IPR013785">
    <property type="entry name" value="Aldolase_TIM"/>
</dbReference>
<evidence type="ECO:0000313" key="9">
    <source>
        <dbReference type="Proteomes" id="UP000886757"/>
    </source>
</evidence>
<dbReference type="GO" id="GO:0046872">
    <property type="term" value="F:metal ion binding"/>
    <property type="evidence" value="ECO:0007669"/>
    <property type="project" value="UniProtKB-KW"/>
</dbReference>
<evidence type="ECO:0000256" key="3">
    <source>
        <dbReference type="ARBA" id="ARBA00022691"/>
    </source>
</evidence>
<proteinExistence type="predicted"/>
<dbReference type="AlphaFoldDB" id="A0A9D1ACN6"/>
<dbReference type="InterPro" id="IPR012837">
    <property type="entry name" value="NrdG"/>
</dbReference>
<keyword evidence="2" id="KW-0004">4Fe-4S</keyword>
<dbReference type="Proteomes" id="UP000886757">
    <property type="component" value="Unassembled WGS sequence"/>
</dbReference>
<dbReference type="GO" id="GO:0004748">
    <property type="term" value="F:ribonucleoside-diphosphate reductase activity, thioredoxin disulfide as acceptor"/>
    <property type="evidence" value="ECO:0007669"/>
    <property type="project" value="TreeGrafter"/>
</dbReference>
<dbReference type="SFLD" id="SFLDG01066">
    <property type="entry name" value="organic_radical-activating_enz"/>
    <property type="match status" value="1"/>
</dbReference>
<feature type="compositionally biased region" description="Basic and acidic residues" evidence="7">
    <location>
        <begin position="210"/>
        <end position="222"/>
    </location>
</feature>
<evidence type="ECO:0000256" key="5">
    <source>
        <dbReference type="ARBA" id="ARBA00023004"/>
    </source>
</evidence>
<name>A0A9D1ACN6_9FIRM</name>
<protein>
    <submittedName>
        <fullName evidence="8">Radical SAM protein</fullName>
    </submittedName>
</protein>
<keyword evidence="4" id="KW-0479">Metal-binding</keyword>
<evidence type="ECO:0000256" key="4">
    <source>
        <dbReference type="ARBA" id="ARBA00022723"/>
    </source>
</evidence>
<dbReference type="Pfam" id="PF13353">
    <property type="entry name" value="Fer4_12"/>
    <property type="match status" value="1"/>
</dbReference>
<feature type="region of interest" description="Disordered" evidence="7">
    <location>
        <begin position="194"/>
        <end position="222"/>
    </location>
</feature>
<evidence type="ECO:0000313" key="8">
    <source>
        <dbReference type="EMBL" id="HIR12952.1"/>
    </source>
</evidence>
<comment type="cofactor">
    <cofactor evidence="1">
        <name>[4Fe-4S] cluster</name>
        <dbReference type="ChEBI" id="CHEBI:49883"/>
    </cofactor>
</comment>
<dbReference type="PANTHER" id="PTHR30352:SF2">
    <property type="entry name" value="ANAEROBIC RIBONUCLEOSIDE-TRIPHOSPHATE REDUCTASE-ACTIVATING PROTEIN"/>
    <property type="match status" value="1"/>
</dbReference>
<dbReference type="InterPro" id="IPR034457">
    <property type="entry name" value="Organic_radical-activating"/>
</dbReference>
<keyword evidence="6" id="KW-0411">Iron-sulfur</keyword>
<evidence type="ECO:0000256" key="1">
    <source>
        <dbReference type="ARBA" id="ARBA00001966"/>
    </source>
</evidence>
<keyword evidence="5" id="KW-0408">Iron</keyword>
<dbReference type="InterPro" id="IPR007197">
    <property type="entry name" value="rSAM"/>
</dbReference>
<dbReference type="GO" id="GO:0051539">
    <property type="term" value="F:4 iron, 4 sulfur cluster binding"/>
    <property type="evidence" value="ECO:0007669"/>
    <property type="project" value="UniProtKB-KW"/>
</dbReference>
<evidence type="ECO:0000256" key="2">
    <source>
        <dbReference type="ARBA" id="ARBA00022485"/>
    </source>
</evidence>
<dbReference type="PANTHER" id="PTHR30352">
    <property type="entry name" value="PYRUVATE FORMATE-LYASE-ACTIVATING ENZYME"/>
    <property type="match status" value="1"/>
</dbReference>
<dbReference type="SFLD" id="SFLDS00029">
    <property type="entry name" value="Radical_SAM"/>
    <property type="match status" value="1"/>
</dbReference>
<evidence type="ECO:0000256" key="7">
    <source>
        <dbReference type="SAM" id="MobiDB-lite"/>
    </source>
</evidence>